<keyword evidence="3" id="KW-1185">Reference proteome</keyword>
<organism evidence="2 3">
    <name type="scientific">Dactylosporangium salmoneum</name>
    <dbReference type="NCBI Taxonomy" id="53361"/>
    <lineage>
        <taxon>Bacteria</taxon>
        <taxon>Bacillati</taxon>
        <taxon>Actinomycetota</taxon>
        <taxon>Actinomycetes</taxon>
        <taxon>Micromonosporales</taxon>
        <taxon>Micromonosporaceae</taxon>
        <taxon>Dactylosporangium</taxon>
    </lineage>
</organism>
<reference evidence="3" key="1">
    <citation type="journal article" date="2019" name="Int. J. Syst. Evol. Microbiol.">
        <title>The Global Catalogue of Microorganisms (GCM) 10K type strain sequencing project: providing services to taxonomists for standard genome sequencing and annotation.</title>
        <authorList>
            <consortium name="The Broad Institute Genomics Platform"/>
            <consortium name="The Broad Institute Genome Sequencing Center for Infectious Disease"/>
            <person name="Wu L."/>
            <person name="Ma J."/>
        </authorList>
    </citation>
    <scope>NUCLEOTIDE SEQUENCE [LARGE SCALE GENOMIC DNA]</scope>
    <source>
        <strain evidence="3">JCM 3272</strain>
    </source>
</reference>
<comment type="caution">
    <text evidence="2">The sequence shown here is derived from an EMBL/GenBank/DDBJ whole genome shotgun (WGS) entry which is preliminary data.</text>
</comment>
<proteinExistence type="predicted"/>
<dbReference type="InterPro" id="IPR045608">
    <property type="entry name" value="Trypco2"/>
</dbReference>
<dbReference type="Pfam" id="PF19631">
    <property type="entry name" value="Trypco2"/>
    <property type="match status" value="1"/>
</dbReference>
<dbReference type="Proteomes" id="UP001501444">
    <property type="component" value="Unassembled WGS sequence"/>
</dbReference>
<name>A0ABP5V9L3_9ACTN</name>
<gene>
    <name evidence="2" type="ORF">GCM10010170_113580</name>
</gene>
<evidence type="ECO:0000259" key="1">
    <source>
        <dbReference type="Pfam" id="PF19631"/>
    </source>
</evidence>
<evidence type="ECO:0000313" key="3">
    <source>
        <dbReference type="Proteomes" id="UP001501444"/>
    </source>
</evidence>
<accession>A0ABP5V9L3</accession>
<dbReference type="RefSeq" id="WP_344621145.1">
    <property type="nucleotide sequence ID" value="NZ_BAAARV010000148.1"/>
</dbReference>
<sequence>MDDAIQLADVIWQLRHELSRAMWAGENADLKFEADAVNLELTVAVERSADPGIKVKFWVLDANAGTKRATTVTQKIQLSLRPVRADAPGRPATISGEALPGEE</sequence>
<dbReference type="EMBL" id="BAAARV010000148">
    <property type="protein sequence ID" value="GAA2397172.1"/>
    <property type="molecule type" value="Genomic_DNA"/>
</dbReference>
<feature type="domain" description="Trypsin-co-occurring" evidence="1">
    <location>
        <begin position="5"/>
        <end position="82"/>
    </location>
</feature>
<protein>
    <recommendedName>
        <fullName evidence="1">Trypsin-co-occurring domain-containing protein</fullName>
    </recommendedName>
</protein>
<evidence type="ECO:0000313" key="2">
    <source>
        <dbReference type="EMBL" id="GAA2397172.1"/>
    </source>
</evidence>